<gene>
    <name evidence="9" type="ORF">Sfulv_06520</name>
</gene>
<sequence>MALLLAFGRRGLLGPWLDETFGITLPFHTSGAVLAATFVAMPFLVISLEGALAGLRPRYEETAGSLGPPPCGSSGRSPCPWSPPGSPRARR</sequence>
<feature type="region of interest" description="Disordered" evidence="7">
    <location>
        <begin position="61"/>
        <end position="91"/>
    </location>
</feature>
<evidence type="ECO:0000256" key="5">
    <source>
        <dbReference type="ARBA" id="ARBA00022989"/>
    </source>
</evidence>
<name>A0A7J0C040_9ACTN</name>
<evidence type="ECO:0000256" key="3">
    <source>
        <dbReference type="ARBA" id="ARBA00022475"/>
    </source>
</evidence>
<dbReference type="SUPFAM" id="SSF161098">
    <property type="entry name" value="MetI-like"/>
    <property type="match status" value="1"/>
</dbReference>
<feature type="transmembrane region" description="Helical" evidence="8">
    <location>
        <begin position="25"/>
        <end position="48"/>
    </location>
</feature>
<dbReference type="GO" id="GO:0005886">
    <property type="term" value="C:plasma membrane"/>
    <property type="evidence" value="ECO:0007669"/>
    <property type="project" value="UniProtKB-SubCell"/>
</dbReference>
<keyword evidence="3" id="KW-1003">Cell membrane</keyword>
<evidence type="ECO:0000256" key="4">
    <source>
        <dbReference type="ARBA" id="ARBA00022692"/>
    </source>
</evidence>
<reference evidence="9 10" key="1">
    <citation type="submission" date="2020-05" db="EMBL/GenBank/DDBJ databases">
        <title>Whole genome shotgun sequence of Streptomyces fulvorobeus NBRC 15897.</title>
        <authorList>
            <person name="Komaki H."/>
            <person name="Tamura T."/>
        </authorList>
    </citation>
    <scope>NUCLEOTIDE SEQUENCE [LARGE SCALE GENOMIC DNA]</scope>
    <source>
        <strain evidence="9 10">NBRC 15897</strain>
    </source>
</reference>
<dbReference type="AlphaFoldDB" id="A0A7J0C040"/>
<dbReference type="InterPro" id="IPR035906">
    <property type="entry name" value="MetI-like_sf"/>
</dbReference>
<comment type="caution">
    <text evidence="9">The sequence shown here is derived from an EMBL/GenBank/DDBJ whole genome shotgun (WGS) entry which is preliminary data.</text>
</comment>
<dbReference type="PANTHER" id="PTHR30183">
    <property type="entry name" value="MOLYBDENUM TRANSPORT SYSTEM PERMEASE PROTEIN MODB"/>
    <property type="match status" value="1"/>
</dbReference>
<keyword evidence="6 8" id="KW-0472">Membrane</keyword>
<evidence type="ECO:0000256" key="1">
    <source>
        <dbReference type="ARBA" id="ARBA00004651"/>
    </source>
</evidence>
<keyword evidence="10" id="KW-1185">Reference proteome</keyword>
<keyword evidence="2" id="KW-0813">Transport</keyword>
<evidence type="ECO:0000256" key="7">
    <source>
        <dbReference type="SAM" id="MobiDB-lite"/>
    </source>
</evidence>
<dbReference type="Gene3D" id="1.10.3720.10">
    <property type="entry name" value="MetI-like"/>
    <property type="match status" value="1"/>
</dbReference>
<protein>
    <submittedName>
        <fullName evidence="9">Uncharacterized protein</fullName>
    </submittedName>
</protein>
<feature type="compositionally biased region" description="Pro residues" evidence="7">
    <location>
        <begin position="80"/>
        <end position="91"/>
    </location>
</feature>
<dbReference type="PANTHER" id="PTHR30183:SF3">
    <property type="entry name" value="MOLYBDENUM TRANSPORT SYSTEM PERMEASE PROTEIN MODB"/>
    <property type="match status" value="1"/>
</dbReference>
<evidence type="ECO:0000313" key="10">
    <source>
        <dbReference type="Proteomes" id="UP000498980"/>
    </source>
</evidence>
<dbReference type="EMBL" id="BLWC01000001">
    <property type="protein sequence ID" value="GFM95841.1"/>
    <property type="molecule type" value="Genomic_DNA"/>
</dbReference>
<evidence type="ECO:0000256" key="6">
    <source>
        <dbReference type="ARBA" id="ARBA00023136"/>
    </source>
</evidence>
<proteinExistence type="predicted"/>
<evidence type="ECO:0000256" key="2">
    <source>
        <dbReference type="ARBA" id="ARBA00022448"/>
    </source>
</evidence>
<evidence type="ECO:0000313" key="9">
    <source>
        <dbReference type="EMBL" id="GFM95841.1"/>
    </source>
</evidence>
<keyword evidence="5 8" id="KW-1133">Transmembrane helix</keyword>
<organism evidence="9 10">
    <name type="scientific">Streptomyces fulvorobeus</name>
    <dbReference type="NCBI Taxonomy" id="284028"/>
    <lineage>
        <taxon>Bacteria</taxon>
        <taxon>Bacillati</taxon>
        <taxon>Actinomycetota</taxon>
        <taxon>Actinomycetes</taxon>
        <taxon>Kitasatosporales</taxon>
        <taxon>Streptomycetaceae</taxon>
        <taxon>Streptomyces</taxon>
    </lineage>
</organism>
<comment type="subcellular location">
    <subcellularLocation>
        <location evidence="1">Cell membrane</location>
        <topology evidence="1">Multi-pass membrane protein</topology>
    </subcellularLocation>
</comment>
<evidence type="ECO:0000256" key="8">
    <source>
        <dbReference type="SAM" id="Phobius"/>
    </source>
</evidence>
<accession>A0A7J0C040</accession>
<dbReference type="Proteomes" id="UP000498980">
    <property type="component" value="Unassembled WGS sequence"/>
</dbReference>
<keyword evidence="4 8" id="KW-0812">Transmembrane</keyword>